<dbReference type="EMBL" id="DXFQ01000087">
    <property type="protein sequence ID" value="HIX19948.1"/>
    <property type="molecule type" value="Genomic_DNA"/>
</dbReference>
<evidence type="ECO:0000259" key="3">
    <source>
        <dbReference type="Pfam" id="PF05193"/>
    </source>
</evidence>
<accession>A0A9D1VBD1</accession>
<evidence type="ECO:0000259" key="2">
    <source>
        <dbReference type="Pfam" id="PF00675"/>
    </source>
</evidence>
<name>A0A9D1VBD1_9BACT</name>
<dbReference type="SUPFAM" id="SSF63411">
    <property type="entry name" value="LuxS/MPP-like metallohydrolase"/>
    <property type="match status" value="3"/>
</dbReference>
<dbReference type="AlphaFoldDB" id="A0A9D1VBD1"/>
<feature type="non-terminal residue" evidence="4">
    <location>
        <position position="643"/>
    </location>
</feature>
<dbReference type="InterPro" id="IPR011765">
    <property type="entry name" value="Pept_M16_N"/>
</dbReference>
<evidence type="ECO:0000256" key="1">
    <source>
        <dbReference type="ARBA" id="ARBA00007261"/>
    </source>
</evidence>
<gene>
    <name evidence="4" type="ORF">H9862_05005</name>
</gene>
<feature type="domain" description="Peptidase M16 N-terminal" evidence="2">
    <location>
        <begin position="21"/>
        <end position="158"/>
    </location>
</feature>
<dbReference type="InterPro" id="IPR007863">
    <property type="entry name" value="Peptidase_M16_C"/>
</dbReference>
<protein>
    <submittedName>
        <fullName evidence="4">Insulinase family protein</fullName>
    </submittedName>
</protein>
<dbReference type="Pfam" id="PF00675">
    <property type="entry name" value="Peptidase_M16"/>
    <property type="match status" value="2"/>
</dbReference>
<dbReference type="InterPro" id="IPR011249">
    <property type="entry name" value="Metalloenz_LuxS/M16"/>
</dbReference>
<dbReference type="PANTHER" id="PTHR11851">
    <property type="entry name" value="METALLOPROTEASE"/>
    <property type="match status" value="1"/>
</dbReference>
<dbReference type="Proteomes" id="UP000823964">
    <property type="component" value="Unassembled WGS sequence"/>
</dbReference>
<dbReference type="Pfam" id="PF05193">
    <property type="entry name" value="Peptidase_M16_C"/>
    <property type="match status" value="1"/>
</dbReference>
<dbReference type="InterPro" id="IPR050361">
    <property type="entry name" value="MPP/UQCRC_Complex"/>
</dbReference>
<reference evidence="4" key="2">
    <citation type="submission" date="2021-04" db="EMBL/GenBank/DDBJ databases">
        <authorList>
            <person name="Gilroy R."/>
        </authorList>
    </citation>
    <scope>NUCLEOTIDE SEQUENCE</scope>
    <source>
        <strain evidence="4">14975</strain>
    </source>
</reference>
<organism evidence="4 5">
    <name type="scientific">Candidatus Akkermansia intestinigallinarum</name>
    <dbReference type="NCBI Taxonomy" id="2838431"/>
    <lineage>
        <taxon>Bacteria</taxon>
        <taxon>Pseudomonadati</taxon>
        <taxon>Verrucomicrobiota</taxon>
        <taxon>Verrucomicrobiia</taxon>
        <taxon>Verrucomicrobiales</taxon>
        <taxon>Akkermansiaceae</taxon>
        <taxon>Akkermansia</taxon>
    </lineage>
</organism>
<feature type="domain" description="Peptidase M16 C-terminal" evidence="3">
    <location>
        <begin position="168"/>
        <end position="333"/>
    </location>
</feature>
<proteinExistence type="inferred from homology"/>
<sequence>MLHRLHHCVNGCTALLSPSSAHPVISIQFWVQAGSAGEAEHEGSGISHLLEHMVFKGTEELSGRELNERVPALGGLWNAYTSSDRTVYHIDGPSEHWREFLHLLTQLVFHPSFPREEFEREREVIRREMAMYRDDPQDAAYRALIGTLFTAHPRRLPVIGEPELFDALSYEDMVNYHRSRYVPGKVFICAAGDLDAAAFFAAVDEEMRDLPARPLPVLPRPEEPRQWGPRVTRREFDQPTSTLMLAWRIPPSTHPDAAALTLLASVLGQGRAAWFYRRFHDELGLAYDLDATVIPSRDGEGALVIEADVEREKREQLRDELLACIAELPQRSFDEGCRRALRQQQAARLRGLSTVQGCAAALAASWHFTRNPNSAEEWAAALQRVRPEELAEVAARYLTPERLCEVTVDPTGTLPPEEESPAALSPSGPELFELANGLRVVIHADRRVPLSWATIVFGAGCGTETAENAGINALLSECMLKGTTSRSAGEIADAVENIGGLIGSQAGNNSLSFSVRSLAQDLPVVLELLADVVLHPTLPEEAVATEKEAMEADIEDAEKEPATLALRRIREACFGEASYGHHPDGTVQSVRGLTREALAAQHAALVCGRNAVLCLSGDVDAAAVRPELERLFAAMPAGQPARR</sequence>
<comment type="similarity">
    <text evidence="1">Belongs to the peptidase M16 family.</text>
</comment>
<comment type="caution">
    <text evidence="4">The sequence shown here is derived from an EMBL/GenBank/DDBJ whole genome shotgun (WGS) entry which is preliminary data.</text>
</comment>
<dbReference type="PANTHER" id="PTHR11851:SF49">
    <property type="entry name" value="MITOCHONDRIAL-PROCESSING PEPTIDASE SUBUNIT ALPHA"/>
    <property type="match status" value="1"/>
</dbReference>
<dbReference type="GO" id="GO:0046872">
    <property type="term" value="F:metal ion binding"/>
    <property type="evidence" value="ECO:0007669"/>
    <property type="project" value="InterPro"/>
</dbReference>
<evidence type="ECO:0000313" key="4">
    <source>
        <dbReference type="EMBL" id="HIX19948.1"/>
    </source>
</evidence>
<feature type="domain" description="Peptidase M16 N-terminal" evidence="2">
    <location>
        <begin position="439"/>
        <end position="580"/>
    </location>
</feature>
<evidence type="ECO:0000313" key="5">
    <source>
        <dbReference type="Proteomes" id="UP000823964"/>
    </source>
</evidence>
<dbReference type="Gene3D" id="3.30.830.10">
    <property type="entry name" value="Metalloenzyme, LuxS/M16 peptidase-like"/>
    <property type="match status" value="3"/>
</dbReference>
<reference evidence="4" key="1">
    <citation type="journal article" date="2021" name="PeerJ">
        <title>Extensive microbial diversity within the chicken gut microbiome revealed by metagenomics and culture.</title>
        <authorList>
            <person name="Gilroy R."/>
            <person name="Ravi A."/>
            <person name="Getino M."/>
            <person name="Pursley I."/>
            <person name="Horton D.L."/>
            <person name="Alikhan N.F."/>
            <person name="Baker D."/>
            <person name="Gharbi K."/>
            <person name="Hall N."/>
            <person name="Watson M."/>
            <person name="Adriaenssens E.M."/>
            <person name="Foster-Nyarko E."/>
            <person name="Jarju S."/>
            <person name="Secka A."/>
            <person name="Antonio M."/>
            <person name="Oren A."/>
            <person name="Chaudhuri R.R."/>
            <person name="La Ragione R."/>
            <person name="Hildebrand F."/>
            <person name="Pallen M.J."/>
        </authorList>
    </citation>
    <scope>NUCLEOTIDE SEQUENCE</scope>
    <source>
        <strain evidence="4">14975</strain>
    </source>
</reference>